<keyword evidence="1" id="KW-0472">Membrane</keyword>
<dbReference type="NCBIfam" id="NF041770">
    <property type="entry name" value="CFI_box_CTERM"/>
    <property type="match status" value="1"/>
</dbReference>
<proteinExistence type="predicted"/>
<organism evidence="3 4">
    <name type="scientific">Geomonas oryzisoli</name>
    <dbReference type="NCBI Taxonomy" id="2847992"/>
    <lineage>
        <taxon>Bacteria</taxon>
        <taxon>Pseudomonadati</taxon>
        <taxon>Thermodesulfobacteriota</taxon>
        <taxon>Desulfuromonadia</taxon>
        <taxon>Geobacterales</taxon>
        <taxon>Geobacteraceae</taxon>
        <taxon>Geomonas</taxon>
    </lineage>
</organism>
<reference evidence="3 4" key="1">
    <citation type="submission" date="2021-06" db="EMBL/GenBank/DDBJ databases">
        <title>Gemonas diversity in paddy soil.</title>
        <authorList>
            <person name="Liu G."/>
        </authorList>
    </citation>
    <scope>NUCLEOTIDE SEQUENCE [LARGE SCALE GENOMIC DNA]</scope>
    <source>
        <strain evidence="3 4">RG10</strain>
    </source>
</reference>
<evidence type="ECO:0000313" key="3">
    <source>
        <dbReference type="EMBL" id="QWV94936.1"/>
    </source>
</evidence>
<dbReference type="InterPro" id="IPR045690">
    <property type="entry name" value="DUF6055"/>
</dbReference>
<keyword evidence="2" id="KW-0732">Signal</keyword>
<keyword evidence="1" id="KW-0812">Transmembrane</keyword>
<feature type="chain" id="PRO_5047467398" evidence="2">
    <location>
        <begin position="23"/>
        <end position="624"/>
    </location>
</feature>
<feature type="transmembrane region" description="Helical" evidence="1">
    <location>
        <begin position="593"/>
        <end position="614"/>
    </location>
</feature>
<name>A0ABX8JCY5_9BACT</name>
<protein>
    <submittedName>
        <fullName evidence="3">Uncharacterized protein</fullName>
    </submittedName>
</protein>
<dbReference type="Pfam" id="PF19527">
    <property type="entry name" value="DUF6055"/>
    <property type="match status" value="1"/>
</dbReference>
<sequence>MINLSFVRALCLALLFPAVASAAALDDYYLAKFGQQSPLYKSLEAVSATGAGEADRCRTPLFRRLKRDWKLLESETQKALAKYVTRPTLSGEKTCTPVNGHFTIHYTTTGANAVDTTDNNGNGVPDWVETVAGVFEYVYDVEVNKMGYLAPPDTSYDVYLMDLAPQNVYGYTQNDGAGATSISYPSYIEIDKSFTASAFVNARGGPYAPITSLRITAAHEFHHAIQFAMNAYFDTSYGEMTSTWMEDEVYDSGNQLYIYLDSYLHFTSTIGLDAVGDGGSEYGRWIFNRYLAETQGSRTAIRAVWRELAQNGVPLGATSPDQGIEIPIPPVINTVLQGNLGNNFFGFAKRVVLKNWLSHLTDIARIPSVTPTATFTTTGAVQAPINALPTSYSFAVYKYLPSTINGALEIDFTGLSSSVAVSALEINTLGVTDYPYDPVGQKITVPSFGAGDTVYLVVCNNGGAMGSPVVVSPAFPADNSTVADGAGLGTDGLALDANRLAIPAQSVSSSKSGGGGGCFIATAAYGSYLHPKVAELRAFRDRYLMTNAPGRLFVAAYYRLSPPIAEVIARHEWMKSGVRCLLLPLILAVEHPAAALGLLLLVLGVTLRWGVIFVKGKMQEAAAV</sequence>
<keyword evidence="1" id="KW-1133">Transmembrane helix</keyword>
<dbReference type="RefSeq" id="WP_216801641.1">
    <property type="nucleotide sequence ID" value="NZ_CP076723.1"/>
</dbReference>
<dbReference type="EMBL" id="CP076723">
    <property type="protein sequence ID" value="QWV94936.1"/>
    <property type="molecule type" value="Genomic_DNA"/>
</dbReference>
<evidence type="ECO:0000313" key="4">
    <source>
        <dbReference type="Proteomes" id="UP000683557"/>
    </source>
</evidence>
<keyword evidence="4" id="KW-1185">Reference proteome</keyword>
<evidence type="ECO:0000256" key="2">
    <source>
        <dbReference type="SAM" id="SignalP"/>
    </source>
</evidence>
<accession>A0ABX8JCY5</accession>
<dbReference type="Proteomes" id="UP000683557">
    <property type="component" value="Chromosome"/>
</dbReference>
<dbReference type="InterPro" id="IPR049886">
    <property type="entry name" value="CFI_box_CTERM_dom"/>
</dbReference>
<gene>
    <name evidence="3" type="ORF">KP004_07090</name>
</gene>
<evidence type="ECO:0000256" key="1">
    <source>
        <dbReference type="SAM" id="Phobius"/>
    </source>
</evidence>
<feature type="signal peptide" evidence="2">
    <location>
        <begin position="1"/>
        <end position="22"/>
    </location>
</feature>
<dbReference type="NCBIfam" id="NF045524">
    <property type="entry name" value="MXAN_6640_HExxH"/>
    <property type="match status" value="1"/>
</dbReference>